<keyword evidence="3" id="KW-0041">Annexin</keyword>
<evidence type="ECO:0000256" key="1">
    <source>
        <dbReference type="ARBA" id="ARBA00007831"/>
    </source>
</evidence>
<keyword evidence="4" id="KW-0732">Signal</keyword>
<dbReference type="InterPro" id="IPR018502">
    <property type="entry name" value="Annexin_repeat"/>
</dbReference>
<dbReference type="PANTHER" id="PTHR10502">
    <property type="entry name" value="ANNEXIN"/>
    <property type="match status" value="1"/>
</dbReference>
<dbReference type="SUPFAM" id="SSF47874">
    <property type="entry name" value="Annexin"/>
    <property type="match status" value="1"/>
</dbReference>
<gene>
    <name evidence="5" type="ORF">CAMP_LOCUS10387</name>
</gene>
<evidence type="ECO:0008006" key="7">
    <source>
        <dbReference type="Google" id="ProtNLM"/>
    </source>
</evidence>
<feature type="signal peptide" evidence="4">
    <location>
        <begin position="1"/>
        <end position="20"/>
    </location>
</feature>
<dbReference type="OrthoDB" id="37886at2759"/>
<accession>A0A9P1ILU2</accession>
<dbReference type="AlphaFoldDB" id="A0A9P1ILU2"/>
<reference evidence="5" key="1">
    <citation type="submission" date="2022-11" db="EMBL/GenBank/DDBJ databases">
        <authorList>
            <person name="Kikuchi T."/>
        </authorList>
    </citation>
    <scope>NUCLEOTIDE SEQUENCE</scope>
    <source>
        <strain evidence="5">PS1010</strain>
    </source>
</reference>
<keyword evidence="6" id="KW-1185">Reference proteome</keyword>
<dbReference type="PROSITE" id="PS51897">
    <property type="entry name" value="ANNEXIN_2"/>
    <property type="match status" value="2"/>
</dbReference>
<feature type="chain" id="PRO_5040289816" description="Annexin" evidence="4">
    <location>
        <begin position="21"/>
        <end position="329"/>
    </location>
</feature>
<dbReference type="GO" id="GO:0005544">
    <property type="term" value="F:calcium-dependent phospholipid binding"/>
    <property type="evidence" value="ECO:0007669"/>
    <property type="project" value="InterPro"/>
</dbReference>
<dbReference type="Gene3D" id="1.10.220.10">
    <property type="entry name" value="Annexin"/>
    <property type="match status" value="3"/>
</dbReference>
<dbReference type="Proteomes" id="UP001152747">
    <property type="component" value="Unassembled WGS sequence"/>
</dbReference>
<evidence type="ECO:0000313" key="6">
    <source>
        <dbReference type="Proteomes" id="UP001152747"/>
    </source>
</evidence>
<evidence type="ECO:0000256" key="3">
    <source>
        <dbReference type="ARBA" id="ARBA00023216"/>
    </source>
</evidence>
<dbReference type="EMBL" id="CANHGI010000004">
    <property type="protein sequence ID" value="CAI5447750.1"/>
    <property type="molecule type" value="Genomic_DNA"/>
</dbReference>
<dbReference type="GO" id="GO:0005737">
    <property type="term" value="C:cytoplasm"/>
    <property type="evidence" value="ECO:0007669"/>
    <property type="project" value="TreeGrafter"/>
</dbReference>
<dbReference type="InterPro" id="IPR001464">
    <property type="entry name" value="Annexin"/>
</dbReference>
<dbReference type="GO" id="GO:0005886">
    <property type="term" value="C:plasma membrane"/>
    <property type="evidence" value="ECO:0007669"/>
    <property type="project" value="TreeGrafter"/>
</dbReference>
<name>A0A9P1ILU2_9PELO</name>
<dbReference type="PANTHER" id="PTHR10502:SF102">
    <property type="entry name" value="ANNEXIN B11"/>
    <property type="match status" value="1"/>
</dbReference>
<protein>
    <recommendedName>
        <fullName evidence="7">Annexin</fullName>
    </recommendedName>
</protein>
<dbReference type="SMART" id="SM00335">
    <property type="entry name" value="ANX"/>
    <property type="match status" value="2"/>
</dbReference>
<evidence type="ECO:0000256" key="2">
    <source>
        <dbReference type="ARBA" id="ARBA00022737"/>
    </source>
</evidence>
<proteinExistence type="inferred from homology"/>
<dbReference type="Pfam" id="PF00191">
    <property type="entry name" value="Annexin"/>
    <property type="match status" value="2"/>
</dbReference>
<organism evidence="5 6">
    <name type="scientific">Caenorhabditis angaria</name>
    <dbReference type="NCBI Taxonomy" id="860376"/>
    <lineage>
        <taxon>Eukaryota</taxon>
        <taxon>Metazoa</taxon>
        <taxon>Ecdysozoa</taxon>
        <taxon>Nematoda</taxon>
        <taxon>Chromadorea</taxon>
        <taxon>Rhabditida</taxon>
        <taxon>Rhabditina</taxon>
        <taxon>Rhabditomorpha</taxon>
        <taxon>Rhabditoidea</taxon>
        <taxon>Rhabditidae</taxon>
        <taxon>Peloderinae</taxon>
        <taxon>Caenorhabditis</taxon>
    </lineage>
</organism>
<evidence type="ECO:0000256" key="4">
    <source>
        <dbReference type="SAM" id="SignalP"/>
    </source>
</evidence>
<dbReference type="GO" id="GO:0012506">
    <property type="term" value="C:vesicle membrane"/>
    <property type="evidence" value="ECO:0007669"/>
    <property type="project" value="TreeGrafter"/>
</dbReference>
<dbReference type="InterPro" id="IPR037104">
    <property type="entry name" value="Annexin_sf"/>
</dbReference>
<comment type="similarity">
    <text evidence="1">Belongs to the annexin family.</text>
</comment>
<comment type="caution">
    <text evidence="5">The sequence shown here is derived from an EMBL/GenBank/DDBJ whole genome shotgun (WGS) entry which is preliminary data.</text>
</comment>
<dbReference type="GO" id="GO:0001786">
    <property type="term" value="F:phosphatidylserine binding"/>
    <property type="evidence" value="ECO:0007669"/>
    <property type="project" value="TreeGrafter"/>
</dbReference>
<dbReference type="GO" id="GO:0005509">
    <property type="term" value="F:calcium ion binding"/>
    <property type="evidence" value="ECO:0007669"/>
    <property type="project" value="InterPro"/>
</dbReference>
<keyword evidence="2" id="KW-0677">Repeat</keyword>
<dbReference type="PRINTS" id="PR00196">
    <property type="entry name" value="ANNEXIN"/>
</dbReference>
<sequence length="329" mass="38136">MFSILLSIGLIFYGFPVSESLDVIALKKAIETKNENGIINILCYRPNFQRKFIMSTYFYKYRKDLHTELENILSSHFANLILNLIKDPAEYDAMEIERISDYHFTMDPEKWGAAEILVLRTHQEIEEMKKIYNAGKFMNVIKNVDRTYGLLTDLVRNKQKSESSKDLNKTSAQIDAEKLCEAGYNFFDEDVFVEVFTTNNLEQLKLIFEKFPDTKCKTTIEELIEKKFSNTALASFKTVAQISNDRIGYFADRLKHVITGCWIVNSFYEDLTRIIITRSEIDLRAIQKEFDRRDGDDALVKLIQKKTSGSYRDALLALIKGNQSKKIIS</sequence>
<evidence type="ECO:0000313" key="5">
    <source>
        <dbReference type="EMBL" id="CAI5447750.1"/>
    </source>
</evidence>
<dbReference type="GO" id="GO:0005634">
    <property type="term" value="C:nucleus"/>
    <property type="evidence" value="ECO:0007669"/>
    <property type="project" value="TreeGrafter"/>
</dbReference>